<accession>A0A1L3ND32</accession>
<evidence type="ECO:0008006" key="4">
    <source>
        <dbReference type="Google" id="ProtNLM"/>
    </source>
</evidence>
<evidence type="ECO:0000313" key="2">
    <source>
        <dbReference type="EMBL" id="APH14032.1"/>
    </source>
</evidence>
<dbReference type="EMBL" id="CP013243">
    <property type="protein sequence ID" value="APH14032.1"/>
    <property type="molecule type" value="Genomic_DNA"/>
</dbReference>
<feature type="compositionally biased region" description="Low complexity" evidence="1">
    <location>
        <begin position="1"/>
        <end position="15"/>
    </location>
</feature>
<evidence type="ECO:0000256" key="1">
    <source>
        <dbReference type="SAM" id="MobiDB-lite"/>
    </source>
</evidence>
<dbReference type="AlphaFoldDB" id="A0A1L3ND32"/>
<evidence type="ECO:0000313" key="3">
    <source>
        <dbReference type="Proteomes" id="UP000182204"/>
    </source>
</evidence>
<feature type="region of interest" description="Disordered" evidence="1">
    <location>
        <begin position="1"/>
        <end position="40"/>
    </location>
</feature>
<protein>
    <recommendedName>
        <fullName evidence="4">Methyl-accepting chemotaxis protein</fullName>
    </recommendedName>
</protein>
<gene>
    <name evidence="2" type="ORF">NPD5_100</name>
</gene>
<dbReference type="Proteomes" id="UP000182204">
    <property type="component" value="Chromosome"/>
</dbReference>
<reference evidence="2 3" key="1">
    <citation type="submission" date="2015-11" db="EMBL/GenBank/DDBJ databases">
        <authorList>
            <person name="Hill K.K."/>
            <person name="Shirey T.B."/>
            <person name="Raphael B."/>
            <person name="Daligault H.E."/>
            <person name="Davenport K.W."/>
            <person name="Bruce D.C."/>
            <person name="Foley B.T."/>
            <person name="Johnson S.L."/>
        </authorList>
    </citation>
    <scope>NUCLEOTIDE SEQUENCE [LARGE SCALE GENOMIC DNA]</scope>
    <source>
        <strain evidence="2 3">CDC_1632</strain>
    </source>
</reference>
<organism evidence="2 3">
    <name type="scientific">Clostridium sporogenes</name>
    <dbReference type="NCBI Taxonomy" id="1509"/>
    <lineage>
        <taxon>Bacteria</taxon>
        <taxon>Bacillati</taxon>
        <taxon>Bacillota</taxon>
        <taxon>Clostridia</taxon>
        <taxon>Eubacteriales</taxon>
        <taxon>Clostridiaceae</taxon>
        <taxon>Clostridium</taxon>
    </lineage>
</organism>
<name>A0A1L3ND32_CLOSG</name>
<sequence>MEETAASAEEMSATSQDIETAVQSIAQKSQEGATQAGGDK</sequence>
<proteinExistence type="predicted"/>
<feature type="compositionally biased region" description="Polar residues" evidence="1">
    <location>
        <begin position="16"/>
        <end position="33"/>
    </location>
</feature>